<dbReference type="GO" id="GO:0005737">
    <property type="term" value="C:cytoplasm"/>
    <property type="evidence" value="ECO:0007669"/>
    <property type="project" value="UniProtKB-SubCell"/>
</dbReference>
<evidence type="ECO:0000259" key="10">
    <source>
        <dbReference type="PROSITE" id="PS50067"/>
    </source>
</evidence>
<feature type="domain" description="Kinesin motor" evidence="10">
    <location>
        <begin position="17"/>
        <end position="415"/>
    </location>
</feature>
<dbReference type="SUPFAM" id="SSF52540">
    <property type="entry name" value="P-loop containing nucleoside triphosphate hydrolases"/>
    <property type="match status" value="1"/>
</dbReference>
<evidence type="ECO:0000313" key="11">
    <source>
        <dbReference type="EMBL" id="ETP22185.1"/>
    </source>
</evidence>
<comment type="similarity">
    <text evidence="6 7">Belongs to the TRAFAC class myosin-kinesin ATPase superfamily. Kinesin family.</text>
</comment>
<feature type="region of interest" description="Disordered" evidence="9">
    <location>
        <begin position="853"/>
        <end position="872"/>
    </location>
</feature>
<dbReference type="GO" id="GO:0005874">
    <property type="term" value="C:microtubule"/>
    <property type="evidence" value="ECO:0007669"/>
    <property type="project" value="UniProtKB-KW"/>
</dbReference>
<dbReference type="GO" id="GO:0008017">
    <property type="term" value="F:microtubule binding"/>
    <property type="evidence" value="ECO:0007669"/>
    <property type="project" value="InterPro"/>
</dbReference>
<evidence type="ECO:0000256" key="5">
    <source>
        <dbReference type="ARBA" id="ARBA00023054"/>
    </source>
</evidence>
<feature type="binding site" evidence="6">
    <location>
        <begin position="102"/>
        <end position="109"/>
    </location>
    <ligand>
        <name>ATP</name>
        <dbReference type="ChEBI" id="CHEBI:30616"/>
    </ligand>
</feature>
<comment type="subcellular location">
    <subcellularLocation>
        <location evidence="1">Cytoplasm</location>
    </subcellularLocation>
</comment>
<gene>
    <name evidence="11" type="ORF">F441_04450</name>
</gene>
<evidence type="ECO:0000256" key="6">
    <source>
        <dbReference type="PROSITE-ProRule" id="PRU00283"/>
    </source>
</evidence>
<dbReference type="GO" id="GO:0003777">
    <property type="term" value="F:microtubule motor activity"/>
    <property type="evidence" value="ECO:0007669"/>
    <property type="project" value="InterPro"/>
</dbReference>
<keyword evidence="4 6" id="KW-0067">ATP-binding</keyword>
<dbReference type="SMART" id="SM00129">
    <property type="entry name" value="KISc"/>
    <property type="match status" value="1"/>
</dbReference>
<reference evidence="11 12" key="1">
    <citation type="submission" date="2013-11" db="EMBL/GenBank/DDBJ databases">
        <title>The Genome Sequence of Phytophthora parasitica CJ01A1.</title>
        <authorList>
            <consortium name="The Broad Institute Genomics Platform"/>
            <person name="Russ C."/>
            <person name="Tyler B."/>
            <person name="Panabieres F."/>
            <person name="Shan W."/>
            <person name="Tripathy S."/>
            <person name="Grunwald N."/>
            <person name="Machado M."/>
            <person name="Johnson C.S."/>
            <person name="Walker B."/>
            <person name="Young S.K."/>
            <person name="Zeng Q."/>
            <person name="Gargeya S."/>
            <person name="Fitzgerald M."/>
            <person name="Haas B."/>
            <person name="Abouelleil A."/>
            <person name="Allen A.W."/>
            <person name="Alvarado L."/>
            <person name="Arachchi H.M."/>
            <person name="Berlin A.M."/>
            <person name="Chapman S.B."/>
            <person name="Gainer-Dewar J."/>
            <person name="Goldberg J."/>
            <person name="Griggs A."/>
            <person name="Gujja S."/>
            <person name="Hansen M."/>
            <person name="Howarth C."/>
            <person name="Imamovic A."/>
            <person name="Ireland A."/>
            <person name="Larimer J."/>
            <person name="McCowan C."/>
            <person name="Murphy C."/>
            <person name="Pearson M."/>
            <person name="Poon T.W."/>
            <person name="Priest M."/>
            <person name="Roberts A."/>
            <person name="Saif S."/>
            <person name="Shea T."/>
            <person name="Sisk P."/>
            <person name="Sykes S."/>
            <person name="Wortman J."/>
            <person name="Nusbaum C."/>
            <person name="Birren B."/>
        </authorList>
    </citation>
    <scope>NUCLEOTIDE SEQUENCE [LARGE SCALE GENOMIC DNA]</scope>
    <source>
        <strain evidence="11 12">CJ01A1</strain>
    </source>
</reference>
<dbReference type="AlphaFoldDB" id="W2XH26"/>
<dbReference type="PROSITE" id="PS00411">
    <property type="entry name" value="KINESIN_MOTOR_1"/>
    <property type="match status" value="1"/>
</dbReference>
<organism evidence="11 12">
    <name type="scientific">Phytophthora nicotianae CJ01A1</name>
    <dbReference type="NCBI Taxonomy" id="1317063"/>
    <lineage>
        <taxon>Eukaryota</taxon>
        <taxon>Sar</taxon>
        <taxon>Stramenopiles</taxon>
        <taxon>Oomycota</taxon>
        <taxon>Peronosporomycetes</taxon>
        <taxon>Peronosporales</taxon>
        <taxon>Peronosporaceae</taxon>
        <taxon>Phytophthora</taxon>
    </lineage>
</organism>
<dbReference type="GO" id="GO:0007018">
    <property type="term" value="P:microtubule-based movement"/>
    <property type="evidence" value="ECO:0007669"/>
    <property type="project" value="InterPro"/>
</dbReference>
<dbReference type="EMBL" id="ANIX01000995">
    <property type="protein sequence ID" value="ETP22185.1"/>
    <property type="molecule type" value="Genomic_DNA"/>
</dbReference>
<dbReference type="InterPro" id="IPR001752">
    <property type="entry name" value="Kinesin_motor_dom"/>
</dbReference>
<keyword evidence="6 7" id="KW-0505">Motor protein</keyword>
<dbReference type="InterPro" id="IPR027417">
    <property type="entry name" value="P-loop_NTPase"/>
</dbReference>
<feature type="coiled-coil region" evidence="8">
    <location>
        <begin position="527"/>
        <end position="586"/>
    </location>
</feature>
<dbReference type="CDD" id="cd00106">
    <property type="entry name" value="KISc"/>
    <property type="match status" value="1"/>
</dbReference>
<dbReference type="PANTHER" id="PTHR47969">
    <property type="entry name" value="CHROMOSOME-ASSOCIATED KINESIN KIF4A-RELATED"/>
    <property type="match status" value="1"/>
</dbReference>
<dbReference type="GO" id="GO:0051231">
    <property type="term" value="P:spindle elongation"/>
    <property type="evidence" value="ECO:0007669"/>
    <property type="project" value="TreeGrafter"/>
</dbReference>
<feature type="region of interest" description="Disordered" evidence="9">
    <location>
        <begin position="798"/>
        <end position="841"/>
    </location>
</feature>
<dbReference type="InterPro" id="IPR036961">
    <property type="entry name" value="Kinesin_motor_dom_sf"/>
</dbReference>
<sequence length="872" mass="99474">MDHKVTTDYTRLLGNANVKVYVRARPCADGQNAPEDMFERKKETPNNIVIKDTERMQYGNHAFSFDNIYWTDTTQETLFEATSKCLVDYALKGINSCCFAYGQTGSGKTFSIFGEQGGEKVGLLSRSIEYLFDMINRQQSKAKEVTLVVSFLEIYCDRVRDLARAYLKKTGRPVSYQTSSSTEWFLRQQQQLIPRTESATSFSSNPPKVEEDYDYEKGKKRHCIVSSSDRVRLVMQFQANFEIHEDAQGRVFVKDLSMVTVTSREEVDAIVQCGLKLRSTHETKMNAVSSRSHTVFTIHVFQQARDSEEVIYGMLNMVDLAGSERLKKSESDGQRLKEALHINSSLSAVGKVVMSLDPESGYNYIPYRDSKLTRLLQNSIGGNCFTTLIATIHPMKEHYEECLGTLQFANRCRSVQNQPRVNHINGTIADKDRRIRKLQEELSIVRRQLEGLRTEYNNRFVATLNELGFQAEEISENGEIKFADGMVLKSVFADETNGQGGADSGAIFKSKHHGTTGHAQNLLKANAIETRNDRDRLRQKYANAKSNFAVVVTEANKEKENARRTINEQKRRIATLESCLQQKTSEYDRALASEAVRHREEMQALLRRNNQTNTSFDAKSLSYQQSFINPLGEDCENSRDREKQFEQKLQHRVVALQKSKENEITLIRQQYEQSLASKTEELNTANNKLQQLQQATTENMDNIREDCVELYTYVGRLVSAVDTSQRTFSLPKNILADPMKLRHMKAIMTPAAARLPIQTSRSVVPAINRIKLSRPVSAPVRRTKTTYAAALRDRVSQSFDDPFDNDQIAYDARPERKTDKLRPPSGQRADEGDDRTQDSSECQRLMKLLEEERKKNRALKAANAARTRQKER</sequence>
<dbReference type="GO" id="GO:0007052">
    <property type="term" value="P:mitotic spindle organization"/>
    <property type="evidence" value="ECO:0007669"/>
    <property type="project" value="TreeGrafter"/>
</dbReference>
<dbReference type="Gene3D" id="3.40.850.10">
    <property type="entry name" value="Kinesin motor domain"/>
    <property type="match status" value="1"/>
</dbReference>
<dbReference type="InterPro" id="IPR027640">
    <property type="entry name" value="Kinesin-like_fam"/>
</dbReference>
<comment type="caution">
    <text evidence="11">The sequence shown here is derived from an EMBL/GenBank/DDBJ whole genome shotgun (WGS) entry which is preliminary data.</text>
</comment>
<evidence type="ECO:0000256" key="2">
    <source>
        <dbReference type="ARBA" id="ARBA00022490"/>
    </source>
</evidence>
<dbReference type="InterPro" id="IPR019821">
    <property type="entry name" value="Kinesin_motor_CS"/>
</dbReference>
<keyword evidence="3 6" id="KW-0547">Nucleotide-binding</keyword>
<evidence type="ECO:0000256" key="8">
    <source>
        <dbReference type="SAM" id="Coils"/>
    </source>
</evidence>
<feature type="coiled-coil region" evidence="8">
    <location>
        <begin position="421"/>
        <end position="455"/>
    </location>
</feature>
<dbReference type="PROSITE" id="PS50067">
    <property type="entry name" value="KINESIN_MOTOR_2"/>
    <property type="match status" value="1"/>
</dbReference>
<dbReference type="GO" id="GO:0005524">
    <property type="term" value="F:ATP binding"/>
    <property type="evidence" value="ECO:0007669"/>
    <property type="project" value="UniProtKB-UniRule"/>
</dbReference>
<dbReference type="OrthoDB" id="3176171at2759"/>
<evidence type="ECO:0000313" key="12">
    <source>
        <dbReference type="Proteomes" id="UP000018958"/>
    </source>
</evidence>
<evidence type="ECO:0000256" key="7">
    <source>
        <dbReference type="RuleBase" id="RU000394"/>
    </source>
</evidence>
<evidence type="ECO:0000256" key="3">
    <source>
        <dbReference type="ARBA" id="ARBA00022741"/>
    </source>
</evidence>
<keyword evidence="2" id="KW-0963">Cytoplasm</keyword>
<keyword evidence="7" id="KW-0493">Microtubule</keyword>
<protein>
    <recommendedName>
        <fullName evidence="7">Kinesin-like protein</fullName>
    </recommendedName>
</protein>
<dbReference type="PANTHER" id="PTHR47969:SF15">
    <property type="entry name" value="CHROMOSOME-ASSOCIATED KINESIN KIF4A-RELATED"/>
    <property type="match status" value="1"/>
</dbReference>
<proteinExistence type="inferred from homology"/>
<dbReference type="PRINTS" id="PR00380">
    <property type="entry name" value="KINESINHEAVY"/>
</dbReference>
<evidence type="ECO:0000256" key="4">
    <source>
        <dbReference type="ARBA" id="ARBA00022840"/>
    </source>
</evidence>
<dbReference type="Proteomes" id="UP000018958">
    <property type="component" value="Unassembled WGS sequence"/>
</dbReference>
<evidence type="ECO:0000256" key="9">
    <source>
        <dbReference type="SAM" id="MobiDB-lite"/>
    </source>
</evidence>
<accession>W2XH26</accession>
<feature type="coiled-coil region" evidence="8">
    <location>
        <begin position="668"/>
        <end position="706"/>
    </location>
</feature>
<name>W2XH26_PHYNI</name>
<feature type="compositionally biased region" description="Basic and acidic residues" evidence="9">
    <location>
        <begin position="812"/>
        <end position="838"/>
    </location>
</feature>
<keyword evidence="5 8" id="KW-0175">Coiled coil</keyword>
<dbReference type="Pfam" id="PF00225">
    <property type="entry name" value="Kinesin"/>
    <property type="match status" value="2"/>
</dbReference>
<evidence type="ECO:0000256" key="1">
    <source>
        <dbReference type="ARBA" id="ARBA00004496"/>
    </source>
</evidence>
<dbReference type="GO" id="GO:0005875">
    <property type="term" value="C:microtubule associated complex"/>
    <property type="evidence" value="ECO:0007669"/>
    <property type="project" value="TreeGrafter"/>
</dbReference>